<feature type="domain" description="C2H2-type" evidence="16">
    <location>
        <begin position="57"/>
        <end position="84"/>
    </location>
</feature>
<proteinExistence type="inferred from homology"/>
<evidence type="ECO:0000256" key="9">
    <source>
        <dbReference type="ARBA" id="ARBA00023163"/>
    </source>
</evidence>
<dbReference type="Gene3D" id="3.30.160.60">
    <property type="entry name" value="Classic Zinc Finger"/>
    <property type="match status" value="2"/>
</dbReference>
<dbReference type="FunFam" id="3.30.160.60:FF:000690">
    <property type="entry name" value="Zinc finger protein 354C"/>
    <property type="match status" value="1"/>
</dbReference>
<evidence type="ECO:0000313" key="18">
    <source>
        <dbReference type="Proteomes" id="UP000094112"/>
    </source>
</evidence>
<feature type="compositionally biased region" description="Low complexity" evidence="15">
    <location>
        <begin position="7"/>
        <end position="26"/>
    </location>
</feature>
<evidence type="ECO:0000256" key="8">
    <source>
        <dbReference type="ARBA" id="ARBA00023125"/>
    </source>
</evidence>
<evidence type="ECO:0000256" key="10">
    <source>
        <dbReference type="ARBA" id="ARBA00023242"/>
    </source>
</evidence>
<dbReference type="EMBL" id="KV454210">
    <property type="protein sequence ID" value="ODQ59933.1"/>
    <property type="molecule type" value="Genomic_DNA"/>
</dbReference>
<evidence type="ECO:0000256" key="14">
    <source>
        <dbReference type="PROSITE-ProRule" id="PRU00042"/>
    </source>
</evidence>
<keyword evidence="10" id="KW-0539">Nucleus</keyword>
<feature type="domain" description="C2H2-type" evidence="16">
    <location>
        <begin position="29"/>
        <end position="56"/>
    </location>
</feature>
<dbReference type="GO" id="GO:0008270">
    <property type="term" value="F:zinc ion binding"/>
    <property type="evidence" value="ECO:0007669"/>
    <property type="project" value="UniProtKB-KW"/>
</dbReference>
<protein>
    <recommendedName>
        <fullName evidence="13">Regulatory protein MIG1</fullName>
    </recommendedName>
</protein>
<evidence type="ECO:0000259" key="16">
    <source>
        <dbReference type="PROSITE" id="PS50157"/>
    </source>
</evidence>
<dbReference type="InterPro" id="IPR036236">
    <property type="entry name" value="Znf_C2H2_sf"/>
</dbReference>
<keyword evidence="5 14" id="KW-0863">Zinc-finger</keyword>
<evidence type="ECO:0000256" key="13">
    <source>
        <dbReference type="ARBA" id="ARBA00068528"/>
    </source>
</evidence>
<dbReference type="PROSITE" id="PS00028">
    <property type="entry name" value="ZINC_FINGER_C2H2_1"/>
    <property type="match status" value="2"/>
</dbReference>
<dbReference type="GO" id="GO:0000978">
    <property type="term" value="F:RNA polymerase II cis-regulatory region sequence-specific DNA binding"/>
    <property type="evidence" value="ECO:0007669"/>
    <property type="project" value="TreeGrafter"/>
</dbReference>
<dbReference type="PANTHER" id="PTHR47428:SF1">
    <property type="entry name" value="REGULATORY PROTEIN MIG1-RELATED"/>
    <property type="match status" value="1"/>
</dbReference>
<feature type="compositionally biased region" description="Polar residues" evidence="15">
    <location>
        <begin position="312"/>
        <end position="333"/>
    </location>
</feature>
<dbReference type="GO" id="GO:0005737">
    <property type="term" value="C:cytoplasm"/>
    <property type="evidence" value="ECO:0007669"/>
    <property type="project" value="TreeGrafter"/>
</dbReference>
<evidence type="ECO:0000256" key="1">
    <source>
        <dbReference type="ARBA" id="ARBA00004123"/>
    </source>
</evidence>
<dbReference type="Pfam" id="PF00096">
    <property type="entry name" value="zf-C2H2"/>
    <property type="match status" value="2"/>
</dbReference>
<accession>A0A1E3P3L6</accession>
<keyword evidence="7" id="KW-0805">Transcription regulation</keyword>
<dbReference type="InterPro" id="IPR013087">
    <property type="entry name" value="Znf_C2H2_type"/>
</dbReference>
<keyword evidence="6" id="KW-0862">Zinc</keyword>
<dbReference type="FunFam" id="3.30.160.60:FF:000089">
    <property type="entry name" value="DNA-binding protein creA"/>
    <property type="match status" value="1"/>
</dbReference>
<feature type="region of interest" description="Disordered" evidence="15">
    <location>
        <begin position="1"/>
        <end position="26"/>
    </location>
</feature>
<feature type="compositionally biased region" description="Low complexity" evidence="15">
    <location>
        <begin position="108"/>
        <end position="117"/>
    </location>
</feature>
<reference evidence="17 18" key="1">
    <citation type="journal article" date="2016" name="Proc. Natl. Acad. Sci. U.S.A.">
        <title>Comparative genomics of biotechnologically important yeasts.</title>
        <authorList>
            <person name="Riley R."/>
            <person name="Haridas S."/>
            <person name="Wolfe K.H."/>
            <person name="Lopes M.R."/>
            <person name="Hittinger C.T."/>
            <person name="Goeker M."/>
            <person name="Salamov A.A."/>
            <person name="Wisecaver J.H."/>
            <person name="Long T.M."/>
            <person name="Calvey C.H."/>
            <person name="Aerts A.L."/>
            <person name="Barry K.W."/>
            <person name="Choi C."/>
            <person name="Clum A."/>
            <person name="Coughlan A.Y."/>
            <person name="Deshpande S."/>
            <person name="Douglass A.P."/>
            <person name="Hanson S.J."/>
            <person name="Klenk H.-P."/>
            <person name="LaButti K.M."/>
            <person name="Lapidus A."/>
            <person name="Lindquist E.A."/>
            <person name="Lipzen A.M."/>
            <person name="Meier-Kolthoff J.P."/>
            <person name="Ohm R.A."/>
            <person name="Otillar R.P."/>
            <person name="Pangilinan J.L."/>
            <person name="Peng Y."/>
            <person name="Rokas A."/>
            <person name="Rosa C.A."/>
            <person name="Scheuner C."/>
            <person name="Sibirny A.A."/>
            <person name="Slot J.C."/>
            <person name="Stielow J.B."/>
            <person name="Sun H."/>
            <person name="Kurtzman C.P."/>
            <person name="Blackwell M."/>
            <person name="Grigoriev I.V."/>
            <person name="Jeffries T.W."/>
        </authorList>
    </citation>
    <scope>NUCLEOTIDE SEQUENCE [LARGE SCALE GENOMIC DNA]</scope>
    <source>
        <strain evidence="18">ATCC 58044 / CBS 1984 / NCYC 433 / NRRL Y-366-8</strain>
    </source>
</reference>
<feature type="compositionally biased region" description="Low complexity" evidence="15">
    <location>
        <begin position="334"/>
        <end position="345"/>
    </location>
</feature>
<evidence type="ECO:0000256" key="4">
    <source>
        <dbReference type="ARBA" id="ARBA00022737"/>
    </source>
</evidence>
<evidence type="ECO:0000256" key="11">
    <source>
        <dbReference type="ARBA" id="ARBA00038023"/>
    </source>
</evidence>
<evidence type="ECO:0000256" key="15">
    <source>
        <dbReference type="SAM" id="MobiDB-lite"/>
    </source>
</evidence>
<evidence type="ECO:0000256" key="12">
    <source>
        <dbReference type="ARBA" id="ARBA00056233"/>
    </source>
</evidence>
<dbReference type="SUPFAM" id="SSF57667">
    <property type="entry name" value="beta-beta-alpha zinc fingers"/>
    <property type="match status" value="1"/>
</dbReference>
<dbReference type="AlphaFoldDB" id="A0A1E3P3L6"/>
<dbReference type="RefSeq" id="XP_019039140.1">
    <property type="nucleotide sequence ID" value="XM_019184747.1"/>
</dbReference>
<dbReference type="PANTHER" id="PTHR47428">
    <property type="entry name" value="REGULATORY PROTEIN MIG1-RELATED"/>
    <property type="match status" value="1"/>
</dbReference>
<keyword evidence="18" id="KW-1185">Reference proteome</keyword>
<comment type="subcellular location">
    <subcellularLocation>
        <location evidence="1">Nucleus</location>
    </subcellularLocation>
</comment>
<dbReference type="Proteomes" id="UP000094112">
    <property type="component" value="Unassembled WGS sequence"/>
</dbReference>
<dbReference type="STRING" id="683960.A0A1E3P3L6"/>
<name>A0A1E3P3L6_WICAA</name>
<organism evidence="17 18">
    <name type="scientific">Wickerhamomyces anomalus (strain ATCC 58044 / CBS 1984 / NCYC 433 / NRRL Y-366-8)</name>
    <name type="common">Yeast</name>
    <name type="synonym">Hansenula anomala</name>
    <dbReference type="NCBI Taxonomy" id="683960"/>
    <lineage>
        <taxon>Eukaryota</taxon>
        <taxon>Fungi</taxon>
        <taxon>Dikarya</taxon>
        <taxon>Ascomycota</taxon>
        <taxon>Saccharomycotina</taxon>
        <taxon>Saccharomycetes</taxon>
        <taxon>Phaffomycetales</taxon>
        <taxon>Wickerhamomycetaceae</taxon>
        <taxon>Wickerhamomyces</taxon>
    </lineage>
</organism>
<feature type="region of interest" description="Disordered" evidence="15">
    <location>
        <begin position="224"/>
        <end position="250"/>
    </location>
</feature>
<evidence type="ECO:0000256" key="6">
    <source>
        <dbReference type="ARBA" id="ARBA00022833"/>
    </source>
</evidence>
<dbReference type="GO" id="GO:0000433">
    <property type="term" value="P:carbon catabolite repression of transcription from RNA polymerase II promoter by glucose"/>
    <property type="evidence" value="ECO:0007669"/>
    <property type="project" value="TreeGrafter"/>
</dbReference>
<dbReference type="SMART" id="SM00355">
    <property type="entry name" value="ZnF_C2H2"/>
    <property type="match status" value="2"/>
</dbReference>
<keyword evidence="2" id="KW-0678">Repressor</keyword>
<gene>
    <name evidence="17" type="ORF">WICANDRAFT_78559</name>
</gene>
<keyword evidence="8" id="KW-0238">DNA-binding</keyword>
<dbReference type="InterPro" id="IPR051007">
    <property type="entry name" value="creA/MIG_C2H2-ZnF"/>
</dbReference>
<evidence type="ECO:0000313" key="17">
    <source>
        <dbReference type="EMBL" id="ODQ59933.1"/>
    </source>
</evidence>
<keyword evidence="3" id="KW-0479">Metal-binding</keyword>
<dbReference type="GeneID" id="30201993"/>
<evidence type="ECO:0000256" key="7">
    <source>
        <dbReference type="ARBA" id="ARBA00023015"/>
    </source>
</evidence>
<evidence type="ECO:0000256" key="5">
    <source>
        <dbReference type="ARBA" id="ARBA00022771"/>
    </source>
</evidence>
<sequence>MAKKDSSSPPATSAASTTPPASTDPTRPYVCTVCSKAFHRLEHQTRHMRIHTGEKPFQCNFCSKKFSRSDELTRHTRIHSNTRLKKNGKSSSSYENLNQPITYYVQPPTHQQQQQQHMPPPPPQSTQIPPQGAIPVQQPGAPTPQFYIQQVPIPIQQIPIQHPNPTQHLPQQIYQPQPQVAIPPPQQQQQPQQQPSLFQSKQIFLPNIQSPPKILKSASSSSFQTSSLFSSNNNSSTNLSALSSKSNSSTSLYSLGNNNGNPLNALSTLKRMTPISNNFTPKALHTTSEESMEPARKKSRPNSPTMFHLNETPLSTPLQSPKLNAVENGNNGVSLPSLKSLDLPSFNEKGL</sequence>
<feature type="region of interest" description="Disordered" evidence="15">
    <location>
        <begin position="276"/>
        <end position="351"/>
    </location>
</feature>
<comment type="function">
    <text evidence="12">Involved in glucose repression of glucose metabolism genes.</text>
</comment>
<keyword evidence="9" id="KW-0804">Transcription</keyword>
<comment type="similarity">
    <text evidence="11">Belongs to the creA/MIG C2H2-type zinc-finger protein family.</text>
</comment>
<dbReference type="GO" id="GO:0005634">
    <property type="term" value="C:nucleus"/>
    <property type="evidence" value="ECO:0007669"/>
    <property type="project" value="UniProtKB-SubCell"/>
</dbReference>
<dbReference type="OrthoDB" id="654211at2759"/>
<keyword evidence="4" id="KW-0677">Repeat</keyword>
<feature type="region of interest" description="Disordered" evidence="15">
    <location>
        <begin position="108"/>
        <end position="144"/>
    </location>
</feature>
<dbReference type="PROSITE" id="PS50157">
    <property type="entry name" value="ZINC_FINGER_C2H2_2"/>
    <property type="match status" value="2"/>
</dbReference>
<evidence type="ECO:0000256" key="3">
    <source>
        <dbReference type="ARBA" id="ARBA00022723"/>
    </source>
</evidence>
<evidence type="ECO:0000256" key="2">
    <source>
        <dbReference type="ARBA" id="ARBA00022491"/>
    </source>
</evidence>